<keyword evidence="3" id="KW-0732">Signal</keyword>
<sequence length="353" mass="38821">MPGPDGTAEDIAVQDIAEREAADRRLPPPDPEPLADPRPRFNLAAFRLAALGLALVLTLGLAMVKVFVGGPPSVAQLRAQSGVDTWAVLTVGVKDDQPGVAYYDKGKKIWSGFDVDVAYMIAEDLGFRRSEVKFYGIQSEDRARMQAYDTDGKRVPVKLVIASYSITPRREDMAGVTFSAPYLYTEQSVLTLKGHSAVSRFEDLKGKQACSLSASTSLTAPEQAGVIVRSKNVVSECVTDLRDHKVEAVTTDAAILAGYKDRYPDEFDHWDLGLDVTEAWGVNVGENPALKKLVDLTLYRSLKDPKDDRWEKAFQANLQTEVEQNGRTPIAVDLQPNVDKPDIRDLPWDGVFP</sequence>
<keyword evidence="5" id="KW-0472">Membrane</keyword>
<evidence type="ECO:0000256" key="4">
    <source>
        <dbReference type="SAM" id="MobiDB-lite"/>
    </source>
</evidence>
<keyword evidence="2" id="KW-0813">Transport</keyword>
<gene>
    <name evidence="7" type="ORF">Ate02nite_03660</name>
</gene>
<name>A0A919NGM7_9ACTN</name>
<protein>
    <recommendedName>
        <fullName evidence="6">Solute-binding protein family 3/N-terminal domain-containing protein</fullName>
    </recommendedName>
</protein>
<dbReference type="InterPro" id="IPR051455">
    <property type="entry name" value="Bact_solute-bind_prot3"/>
</dbReference>
<dbReference type="Pfam" id="PF00497">
    <property type="entry name" value="SBP_bac_3"/>
    <property type="match status" value="1"/>
</dbReference>
<evidence type="ECO:0000256" key="5">
    <source>
        <dbReference type="SAM" id="Phobius"/>
    </source>
</evidence>
<dbReference type="Proteomes" id="UP000623608">
    <property type="component" value="Unassembled WGS sequence"/>
</dbReference>
<dbReference type="GO" id="GO:0030288">
    <property type="term" value="C:outer membrane-bounded periplasmic space"/>
    <property type="evidence" value="ECO:0007669"/>
    <property type="project" value="TreeGrafter"/>
</dbReference>
<dbReference type="EMBL" id="BOMY01000002">
    <property type="protein sequence ID" value="GIF17636.1"/>
    <property type="molecule type" value="Genomic_DNA"/>
</dbReference>
<dbReference type="SMART" id="SM00062">
    <property type="entry name" value="PBPb"/>
    <property type="match status" value="1"/>
</dbReference>
<dbReference type="GO" id="GO:0006865">
    <property type="term" value="P:amino acid transport"/>
    <property type="evidence" value="ECO:0007669"/>
    <property type="project" value="TreeGrafter"/>
</dbReference>
<reference evidence="7" key="1">
    <citation type="submission" date="2021-01" db="EMBL/GenBank/DDBJ databases">
        <title>Whole genome shotgun sequence of Actinoplanes tereljensis NBRC 105297.</title>
        <authorList>
            <person name="Komaki H."/>
            <person name="Tamura T."/>
        </authorList>
    </citation>
    <scope>NUCLEOTIDE SEQUENCE</scope>
    <source>
        <strain evidence="7">NBRC 105297</strain>
    </source>
</reference>
<comment type="similarity">
    <text evidence="1">Belongs to the bacterial solute-binding protein 3 family.</text>
</comment>
<dbReference type="SUPFAM" id="SSF53850">
    <property type="entry name" value="Periplasmic binding protein-like II"/>
    <property type="match status" value="1"/>
</dbReference>
<dbReference type="PANTHER" id="PTHR30085:SF6">
    <property type="entry name" value="ABC TRANSPORTER GLUTAMINE-BINDING PROTEIN GLNH"/>
    <property type="match status" value="1"/>
</dbReference>
<dbReference type="AlphaFoldDB" id="A0A919NGM7"/>
<feature type="domain" description="Solute-binding protein family 3/N-terminal" evidence="6">
    <location>
        <begin position="88"/>
        <end position="321"/>
    </location>
</feature>
<accession>A0A919NGM7</accession>
<proteinExistence type="inferred from homology"/>
<organism evidence="7 8">
    <name type="scientific">Paractinoplanes tereljensis</name>
    <dbReference type="NCBI Taxonomy" id="571912"/>
    <lineage>
        <taxon>Bacteria</taxon>
        <taxon>Bacillati</taxon>
        <taxon>Actinomycetota</taxon>
        <taxon>Actinomycetes</taxon>
        <taxon>Micromonosporales</taxon>
        <taxon>Micromonosporaceae</taxon>
        <taxon>Paractinoplanes</taxon>
    </lineage>
</organism>
<evidence type="ECO:0000313" key="7">
    <source>
        <dbReference type="EMBL" id="GIF17636.1"/>
    </source>
</evidence>
<evidence type="ECO:0000313" key="8">
    <source>
        <dbReference type="Proteomes" id="UP000623608"/>
    </source>
</evidence>
<feature type="transmembrane region" description="Helical" evidence="5">
    <location>
        <begin position="48"/>
        <end position="68"/>
    </location>
</feature>
<evidence type="ECO:0000256" key="2">
    <source>
        <dbReference type="ARBA" id="ARBA00022448"/>
    </source>
</evidence>
<feature type="compositionally biased region" description="Basic and acidic residues" evidence="4">
    <location>
        <begin position="16"/>
        <end position="27"/>
    </location>
</feature>
<dbReference type="GO" id="GO:0005576">
    <property type="term" value="C:extracellular region"/>
    <property type="evidence" value="ECO:0007669"/>
    <property type="project" value="TreeGrafter"/>
</dbReference>
<keyword evidence="5" id="KW-1133">Transmembrane helix</keyword>
<dbReference type="InterPro" id="IPR001638">
    <property type="entry name" value="Solute-binding_3/MltF_N"/>
</dbReference>
<evidence type="ECO:0000259" key="6">
    <source>
        <dbReference type="SMART" id="SM00062"/>
    </source>
</evidence>
<keyword evidence="5" id="KW-0812">Transmembrane</keyword>
<dbReference type="Gene3D" id="3.40.190.10">
    <property type="entry name" value="Periplasmic binding protein-like II"/>
    <property type="match status" value="2"/>
</dbReference>
<evidence type="ECO:0000256" key="1">
    <source>
        <dbReference type="ARBA" id="ARBA00010333"/>
    </source>
</evidence>
<comment type="caution">
    <text evidence="7">The sequence shown here is derived from an EMBL/GenBank/DDBJ whole genome shotgun (WGS) entry which is preliminary data.</text>
</comment>
<evidence type="ECO:0000256" key="3">
    <source>
        <dbReference type="ARBA" id="ARBA00022729"/>
    </source>
</evidence>
<feature type="region of interest" description="Disordered" evidence="4">
    <location>
        <begin position="1"/>
        <end position="37"/>
    </location>
</feature>
<keyword evidence="8" id="KW-1185">Reference proteome</keyword>
<dbReference type="PANTHER" id="PTHR30085">
    <property type="entry name" value="AMINO ACID ABC TRANSPORTER PERMEASE"/>
    <property type="match status" value="1"/>
</dbReference>